<evidence type="ECO:0000256" key="5">
    <source>
        <dbReference type="ARBA" id="ARBA00012109"/>
    </source>
</evidence>
<keyword evidence="7 15" id="KW-0479">Metal-binding</keyword>
<dbReference type="PANTHER" id="PTHR24292">
    <property type="entry name" value="CYTOCHROME P450"/>
    <property type="match status" value="1"/>
</dbReference>
<dbReference type="PANTHER" id="PTHR24292:SF54">
    <property type="entry name" value="CYP9F3-RELATED"/>
    <property type="match status" value="1"/>
</dbReference>
<dbReference type="InterPro" id="IPR036396">
    <property type="entry name" value="Cyt_P450_sf"/>
</dbReference>
<keyword evidence="9" id="KW-0492">Microsome</keyword>
<dbReference type="Pfam" id="PF00067">
    <property type="entry name" value="p450"/>
    <property type="match status" value="1"/>
</dbReference>
<evidence type="ECO:0000256" key="15">
    <source>
        <dbReference type="RuleBase" id="RU000461"/>
    </source>
</evidence>
<dbReference type="PROSITE" id="PS00086">
    <property type="entry name" value="CYTOCHROME_P450"/>
    <property type="match status" value="1"/>
</dbReference>
<evidence type="ECO:0000256" key="7">
    <source>
        <dbReference type="ARBA" id="ARBA00022723"/>
    </source>
</evidence>
<organism evidence="16 17">
    <name type="scientific">Iphiclides podalirius</name>
    <name type="common">scarce swallowtail</name>
    <dbReference type="NCBI Taxonomy" id="110791"/>
    <lineage>
        <taxon>Eukaryota</taxon>
        <taxon>Metazoa</taxon>
        <taxon>Ecdysozoa</taxon>
        <taxon>Arthropoda</taxon>
        <taxon>Hexapoda</taxon>
        <taxon>Insecta</taxon>
        <taxon>Pterygota</taxon>
        <taxon>Neoptera</taxon>
        <taxon>Endopterygota</taxon>
        <taxon>Lepidoptera</taxon>
        <taxon>Glossata</taxon>
        <taxon>Ditrysia</taxon>
        <taxon>Papilionoidea</taxon>
        <taxon>Papilionidae</taxon>
        <taxon>Papilioninae</taxon>
        <taxon>Iphiclides</taxon>
    </lineage>
</organism>
<dbReference type="InterPro" id="IPR001128">
    <property type="entry name" value="Cyt_P450"/>
</dbReference>
<keyword evidence="10 15" id="KW-0560">Oxidoreductase</keyword>
<keyword evidence="8" id="KW-0256">Endoplasmic reticulum</keyword>
<protein>
    <recommendedName>
        <fullName evidence="5">unspecific monooxygenase</fullName>
        <ecNumber evidence="5">1.14.14.1</ecNumber>
    </recommendedName>
</protein>
<evidence type="ECO:0000256" key="12">
    <source>
        <dbReference type="ARBA" id="ARBA00023033"/>
    </source>
</evidence>
<evidence type="ECO:0000313" key="17">
    <source>
        <dbReference type="Proteomes" id="UP000837857"/>
    </source>
</evidence>
<dbReference type="EC" id="1.14.14.1" evidence="5"/>
<dbReference type="InterPro" id="IPR002402">
    <property type="entry name" value="Cyt_P450_E_grp-II"/>
</dbReference>
<keyword evidence="11 15" id="KW-0408">Iron</keyword>
<evidence type="ECO:0000256" key="6">
    <source>
        <dbReference type="ARBA" id="ARBA00022617"/>
    </source>
</evidence>
<evidence type="ECO:0000256" key="9">
    <source>
        <dbReference type="ARBA" id="ARBA00022848"/>
    </source>
</evidence>
<dbReference type="CDD" id="cd11056">
    <property type="entry name" value="CYP6-like"/>
    <property type="match status" value="1"/>
</dbReference>
<evidence type="ECO:0000256" key="1">
    <source>
        <dbReference type="ARBA" id="ARBA00001971"/>
    </source>
</evidence>
<comment type="subcellular location">
    <subcellularLocation>
        <location evidence="3">Endoplasmic reticulum membrane</location>
        <topology evidence="3">Peripheral membrane protein</topology>
    </subcellularLocation>
    <subcellularLocation>
        <location evidence="2">Microsome membrane</location>
        <topology evidence="2">Peripheral membrane protein</topology>
    </subcellularLocation>
</comment>
<evidence type="ECO:0000256" key="3">
    <source>
        <dbReference type="ARBA" id="ARBA00004406"/>
    </source>
</evidence>
<dbReference type="PRINTS" id="PR00385">
    <property type="entry name" value="P450"/>
</dbReference>
<evidence type="ECO:0000256" key="11">
    <source>
        <dbReference type="ARBA" id="ARBA00023004"/>
    </source>
</evidence>
<evidence type="ECO:0000313" key="16">
    <source>
        <dbReference type="EMBL" id="CAH2049038.1"/>
    </source>
</evidence>
<sequence length="456" mass="52652">MIAIIVALITIAVLYLYGTKDYKYWEKKGIKHEKPIPFLGNNARNFLMRMSTTELLVEMYWKYPNEKVVGFYRAFRRELIIRDPEIAKRVLTTDFVHFYPRGINPHKKHIEPMLRNIFFVDGDVWRLLRQRMTPAFTSGKLKAMFPLIVERAEKLQTLVISAASSGRVLDARDLMARYTTDFIGACGFGLESDSLSDENSPFRQLGAKIFNVTTKQVIMNMLKIMFPEVFKYVKLQAEVEADIVMIVNEILKKRNYQPSGRNDFIDLLLECKAKGILVGESIEHFKPDGTPEIAKLELDDLVMAAQVFIFFAAGFETSSSSTSYTLHQLAYNPDKQKKVQAEIDRVLAKYENKLCYDAIKEMTYLECAFKEGMRMFPSLGFLVRQCVDKYTFPEIDLTIDQGVQIFIPVQAMQNDPKYFESPEQYRPERFLPGEFDSYKRNVYLPFGLGPRACIGN</sequence>
<gene>
    <name evidence="16" type="ORF">IPOD504_LOCUS6556</name>
</gene>
<keyword evidence="17" id="KW-1185">Reference proteome</keyword>
<evidence type="ECO:0000256" key="14">
    <source>
        <dbReference type="ARBA" id="ARBA00047827"/>
    </source>
</evidence>
<accession>A0ABN8I5C6</accession>
<comment type="catalytic activity">
    <reaction evidence="14">
        <text>an organic molecule + reduced [NADPH--hemoprotein reductase] + O2 = an alcohol + oxidized [NADPH--hemoprotein reductase] + H2O + H(+)</text>
        <dbReference type="Rhea" id="RHEA:17149"/>
        <dbReference type="Rhea" id="RHEA-COMP:11964"/>
        <dbReference type="Rhea" id="RHEA-COMP:11965"/>
        <dbReference type="ChEBI" id="CHEBI:15377"/>
        <dbReference type="ChEBI" id="CHEBI:15378"/>
        <dbReference type="ChEBI" id="CHEBI:15379"/>
        <dbReference type="ChEBI" id="CHEBI:30879"/>
        <dbReference type="ChEBI" id="CHEBI:57618"/>
        <dbReference type="ChEBI" id="CHEBI:58210"/>
        <dbReference type="ChEBI" id="CHEBI:142491"/>
        <dbReference type="EC" id="1.14.14.1"/>
    </reaction>
</comment>
<comment type="cofactor">
    <cofactor evidence="1">
        <name>heme</name>
        <dbReference type="ChEBI" id="CHEBI:30413"/>
    </cofactor>
</comment>
<dbReference type="EMBL" id="OW152831">
    <property type="protein sequence ID" value="CAH2049038.1"/>
    <property type="molecule type" value="Genomic_DNA"/>
</dbReference>
<name>A0ABN8I5C6_9NEOP</name>
<proteinExistence type="inferred from homology"/>
<evidence type="ECO:0000256" key="4">
    <source>
        <dbReference type="ARBA" id="ARBA00010617"/>
    </source>
</evidence>
<keyword evidence="6 15" id="KW-0349">Heme</keyword>
<evidence type="ECO:0000256" key="13">
    <source>
        <dbReference type="ARBA" id="ARBA00023136"/>
    </source>
</evidence>
<keyword evidence="13" id="KW-0472">Membrane</keyword>
<dbReference type="PRINTS" id="PR00464">
    <property type="entry name" value="EP450II"/>
</dbReference>
<evidence type="ECO:0000256" key="8">
    <source>
        <dbReference type="ARBA" id="ARBA00022824"/>
    </source>
</evidence>
<keyword evidence="12 15" id="KW-0503">Monooxygenase</keyword>
<dbReference type="Gene3D" id="1.10.630.10">
    <property type="entry name" value="Cytochrome P450"/>
    <property type="match status" value="1"/>
</dbReference>
<evidence type="ECO:0000256" key="2">
    <source>
        <dbReference type="ARBA" id="ARBA00004174"/>
    </source>
</evidence>
<dbReference type="Proteomes" id="UP000837857">
    <property type="component" value="Chromosome 19"/>
</dbReference>
<comment type="similarity">
    <text evidence="4 15">Belongs to the cytochrome P450 family.</text>
</comment>
<dbReference type="SUPFAM" id="SSF48264">
    <property type="entry name" value="Cytochrome P450"/>
    <property type="match status" value="1"/>
</dbReference>
<feature type="non-terminal residue" evidence="16">
    <location>
        <position position="456"/>
    </location>
</feature>
<dbReference type="InterPro" id="IPR017972">
    <property type="entry name" value="Cyt_P450_CS"/>
</dbReference>
<reference evidence="16" key="1">
    <citation type="submission" date="2022-03" db="EMBL/GenBank/DDBJ databases">
        <authorList>
            <person name="Martin H S."/>
        </authorList>
    </citation>
    <scope>NUCLEOTIDE SEQUENCE</scope>
</reference>
<dbReference type="InterPro" id="IPR050476">
    <property type="entry name" value="Insect_CytP450_Detox"/>
</dbReference>
<evidence type="ECO:0000256" key="10">
    <source>
        <dbReference type="ARBA" id="ARBA00023002"/>
    </source>
</evidence>